<dbReference type="EMBL" id="BMXY01000001">
    <property type="protein sequence ID" value="GGZ58384.1"/>
    <property type="molecule type" value="Genomic_DNA"/>
</dbReference>
<dbReference type="PROSITE" id="PS50887">
    <property type="entry name" value="GGDEF"/>
    <property type="match status" value="1"/>
</dbReference>
<dbReference type="RefSeq" id="WP_189447422.1">
    <property type="nucleotide sequence ID" value="NZ_BMXY01000001.1"/>
</dbReference>
<dbReference type="PANTHER" id="PTHR33121">
    <property type="entry name" value="CYCLIC DI-GMP PHOSPHODIESTERASE PDEF"/>
    <property type="match status" value="1"/>
</dbReference>
<dbReference type="NCBIfam" id="TIGR00254">
    <property type="entry name" value="GGDEF"/>
    <property type="match status" value="1"/>
</dbReference>
<feature type="domain" description="EAL" evidence="1">
    <location>
        <begin position="176"/>
        <end position="428"/>
    </location>
</feature>
<evidence type="ECO:0000313" key="3">
    <source>
        <dbReference type="EMBL" id="GGZ58384.1"/>
    </source>
</evidence>
<evidence type="ECO:0000313" key="4">
    <source>
        <dbReference type="Proteomes" id="UP000643403"/>
    </source>
</evidence>
<dbReference type="InterPro" id="IPR050706">
    <property type="entry name" value="Cyclic-di-GMP_PDE-like"/>
</dbReference>
<reference evidence="4" key="1">
    <citation type="journal article" date="2019" name="Int. J. Syst. Evol. Microbiol.">
        <title>The Global Catalogue of Microorganisms (GCM) 10K type strain sequencing project: providing services to taxonomists for standard genome sequencing and annotation.</title>
        <authorList>
            <consortium name="The Broad Institute Genomics Platform"/>
            <consortium name="The Broad Institute Genome Sequencing Center for Infectious Disease"/>
            <person name="Wu L."/>
            <person name="Ma J."/>
        </authorList>
    </citation>
    <scope>NUCLEOTIDE SEQUENCE [LARGE SCALE GENOMIC DNA]</scope>
    <source>
        <strain evidence="4">KCTC 22558</strain>
    </source>
</reference>
<dbReference type="Gene3D" id="3.20.20.450">
    <property type="entry name" value="EAL domain"/>
    <property type="match status" value="1"/>
</dbReference>
<sequence length="435" mass="47422">MLLATDDETTGLRGRKAFLSLLGRQVVLASEKRSAMALLVVDIDGFSDINGIHGFGTGDQLLRHLARQLERVARPQDYAARIGDDRFALVLTGMLNPGHVELAVQKLFRLLDQPAAAGEHRLHVPVTVGVAMCPQHATHSEFLLRRAEAALGRARRAGTRYGFATDSHGDLDISDQWDLEVQLGGAVERGEMLLNFQPKLDAASLAPVGAEALMRWNSPTRGMVSPAVFIPVAERIGHIKKLTLWALNSALRQATQWPMAAGTRPSVSVNIPGMLATQPDLPELIEDALRLWGEGVQLVLEITESSLMDARLAFPVLKRIRDLGVGISIDDFGTGYSCLAYFRDIPADELKIDRSFVTGLLTDPSCADIIRFVVDLAHRFDLSVAAEGIEDVETRDRLRELGCDALQGYLFARPMPQAELVDWLAAQAPGDAATA</sequence>
<gene>
    <name evidence="3" type="ORF">GCM10008101_10110</name>
</gene>
<dbReference type="PROSITE" id="PS50883">
    <property type="entry name" value="EAL"/>
    <property type="match status" value="1"/>
</dbReference>
<dbReference type="Pfam" id="PF00563">
    <property type="entry name" value="EAL"/>
    <property type="match status" value="1"/>
</dbReference>
<dbReference type="InterPro" id="IPR001633">
    <property type="entry name" value="EAL_dom"/>
</dbReference>
<proteinExistence type="predicted"/>
<keyword evidence="4" id="KW-1185">Reference proteome</keyword>
<dbReference type="PANTHER" id="PTHR33121:SF79">
    <property type="entry name" value="CYCLIC DI-GMP PHOSPHODIESTERASE PDED-RELATED"/>
    <property type="match status" value="1"/>
</dbReference>
<dbReference type="InterPro" id="IPR000160">
    <property type="entry name" value="GGDEF_dom"/>
</dbReference>
<dbReference type="InterPro" id="IPR035919">
    <property type="entry name" value="EAL_sf"/>
</dbReference>
<comment type="caution">
    <text evidence="3">The sequence shown here is derived from an EMBL/GenBank/DDBJ whole genome shotgun (WGS) entry which is preliminary data.</text>
</comment>
<evidence type="ECO:0000259" key="1">
    <source>
        <dbReference type="PROSITE" id="PS50883"/>
    </source>
</evidence>
<protein>
    <recommendedName>
        <fullName evidence="5">Diguanylate cyclase (GGDEF) domain-containing protein</fullName>
    </recommendedName>
</protein>
<organism evidence="3 4">
    <name type="scientific">Cognatilysobacter xinjiangensis</name>
    <dbReference type="NCBI Taxonomy" id="546892"/>
    <lineage>
        <taxon>Bacteria</taxon>
        <taxon>Pseudomonadati</taxon>
        <taxon>Pseudomonadota</taxon>
        <taxon>Gammaproteobacteria</taxon>
        <taxon>Lysobacterales</taxon>
        <taxon>Lysobacteraceae</taxon>
        <taxon>Cognatilysobacter</taxon>
    </lineage>
</organism>
<dbReference type="InterPro" id="IPR043128">
    <property type="entry name" value="Rev_trsase/Diguanyl_cyclase"/>
</dbReference>
<name>A0ABQ3BY85_9GAMM</name>
<dbReference type="CDD" id="cd01948">
    <property type="entry name" value="EAL"/>
    <property type="match status" value="1"/>
</dbReference>
<dbReference type="Gene3D" id="3.30.70.270">
    <property type="match status" value="1"/>
</dbReference>
<dbReference type="SUPFAM" id="SSF141868">
    <property type="entry name" value="EAL domain-like"/>
    <property type="match status" value="1"/>
</dbReference>
<evidence type="ECO:0000259" key="2">
    <source>
        <dbReference type="PROSITE" id="PS50887"/>
    </source>
</evidence>
<dbReference type="Pfam" id="PF00990">
    <property type="entry name" value="GGDEF"/>
    <property type="match status" value="1"/>
</dbReference>
<dbReference type="SMART" id="SM00052">
    <property type="entry name" value="EAL"/>
    <property type="match status" value="1"/>
</dbReference>
<dbReference type="InterPro" id="IPR029787">
    <property type="entry name" value="Nucleotide_cyclase"/>
</dbReference>
<accession>A0ABQ3BY85</accession>
<dbReference type="Proteomes" id="UP000643403">
    <property type="component" value="Unassembled WGS sequence"/>
</dbReference>
<dbReference type="SUPFAM" id="SSF55073">
    <property type="entry name" value="Nucleotide cyclase"/>
    <property type="match status" value="1"/>
</dbReference>
<feature type="domain" description="GGDEF" evidence="2">
    <location>
        <begin position="34"/>
        <end position="167"/>
    </location>
</feature>
<dbReference type="SMART" id="SM00267">
    <property type="entry name" value="GGDEF"/>
    <property type="match status" value="1"/>
</dbReference>
<dbReference type="CDD" id="cd01949">
    <property type="entry name" value="GGDEF"/>
    <property type="match status" value="1"/>
</dbReference>
<evidence type="ECO:0008006" key="5">
    <source>
        <dbReference type="Google" id="ProtNLM"/>
    </source>
</evidence>